<dbReference type="PANTHER" id="PTHR33169:SF26">
    <property type="entry name" value="CONSERVED PROTEIN"/>
    <property type="match status" value="1"/>
</dbReference>
<dbReference type="EMBL" id="MQVS01000016">
    <property type="protein sequence ID" value="OKL50786.1"/>
    <property type="molecule type" value="Genomic_DNA"/>
</dbReference>
<name>A0A1Q5PTD5_9ACTO</name>
<dbReference type="InterPro" id="IPR036390">
    <property type="entry name" value="WH_DNA-bd_sf"/>
</dbReference>
<dbReference type="STRING" id="52770.BSZ40_10885"/>
<dbReference type="Proteomes" id="UP000185612">
    <property type="component" value="Unassembled WGS sequence"/>
</dbReference>
<sequence>MSAKAEVLDLAILGQLQSPAHGYELRKRLATTLGRLRAWSYGSLYPALRRLTEAGLITSTDDPTGKRAKIVYSLTKAGRVHLNTALAGAGPDAWNDDAFDVHFANFSSTDTATRLRILEGRRSRMVERLAALRAAVIEATERMDKYAAELSRHGLAQAEADIAWIERVIDTERGTAGPYPYYTGPPTRATESPSPPPGPRATHQTTNHGHPATPPKEN</sequence>
<accession>A0A1Q5PTD5</accession>
<dbReference type="AlphaFoldDB" id="A0A1Q5PTD5"/>
<dbReference type="SUPFAM" id="SSF46785">
    <property type="entry name" value="Winged helix' DNA-binding domain"/>
    <property type="match status" value="1"/>
</dbReference>
<evidence type="ECO:0000256" key="1">
    <source>
        <dbReference type="SAM" id="MobiDB-lite"/>
    </source>
</evidence>
<dbReference type="InterPro" id="IPR036388">
    <property type="entry name" value="WH-like_DNA-bd_sf"/>
</dbReference>
<feature type="domain" description="Transcription regulator PadR N-terminal" evidence="2">
    <location>
        <begin position="12"/>
        <end position="82"/>
    </location>
</feature>
<dbReference type="InterPro" id="IPR052509">
    <property type="entry name" value="Metal_resp_DNA-bind_regulator"/>
</dbReference>
<dbReference type="OrthoDB" id="2374094at2"/>
<keyword evidence="4" id="KW-1185">Reference proteome</keyword>
<evidence type="ECO:0000313" key="3">
    <source>
        <dbReference type="EMBL" id="OKL50786.1"/>
    </source>
</evidence>
<reference evidence="4" key="1">
    <citation type="submission" date="2016-12" db="EMBL/GenBank/DDBJ databases">
        <authorList>
            <person name="Meng X."/>
        </authorList>
    </citation>
    <scope>NUCLEOTIDE SEQUENCE [LARGE SCALE GENOMIC DNA]</scope>
    <source>
        <strain evidence="4">DSM 20732</strain>
    </source>
</reference>
<dbReference type="InterPro" id="IPR005149">
    <property type="entry name" value="Tscrpt_reg_PadR_N"/>
</dbReference>
<proteinExistence type="predicted"/>
<evidence type="ECO:0000313" key="4">
    <source>
        <dbReference type="Proteomes" id="UP000185612"/>
    </source>
</evidence>
<dbReference type="PANTHER" id="PTHR33169">
    <property type="entry name" value="PADR-FAMILY TRANSCRIPTIONAL REGULATOR"/>
    <property type="match status" value="1"/>
</dbReference>
<gene>
    <name evidence="3" type="ORF">BSZ40_10885</name>
</gene>
<comment type="caution">
    <text evidence="3">The sequence shown here is derived from an EMBL/GenBank/DDBJ whole genome shotgun (WGS) entry which is preliminary data.</text>
</comment>
<dbReference type="Gene3D" id="1.10.10.10">
    <property type="entry name" value="Winged helix-like DNA-binding domain superfamily/Winged helix DNA-binding domain"/>
    <property type="match status" value="1"/>
</dbReference>
<dbReference type="Pfam" id="PF03551">
    <property type="entry name" value="PadR"/>
    <property type="match status" value="1"/>
</dbReference>
<protein>
    <recommendedName>
        <fullName evidence="2">Transcription regulator PadR N-terminal domain-containing protein</fullName>
    </recommendedName>
</protein>
<evidence type="ECO:0000259" key="2">
    <source>
        <dbReference type="Pfam" id="PF03551"/>
    </source>
</evidence>
<dbReference type="RefSeq" id="WP_073826342.1">
    <property type="nucleotide sequence ID" value="NZ_MQVS01000016.1"/>
</dbReference>
<organism evidence="3 4">
    <name type="scientific">Buchananella hordeovulneris</name>
    <dbReference type="NCBI Taxonomy" id="52770"/>
    <lineage>
        <taxon>Bacteria</taxon>
        <taxon>Bacillati</taxon>
        <taxon>Actinomycetota</taxon>
        <taxon>Actinomycetes</taxon>
        <taxon>Actinomycetales</taxon>
        <taxon>Actinomycetaceae</taxon>
        <taxon>Buchananella</taxon>
    </lineage>
</organism>
<feature type="compositionally biased region" description="Low complexity" evidence="1">
    <location>
        <begin position="175"/>
        <end position="190"/>
    </location>
</feature>
<feature type="region of interest" description="Disordered" evidence="1">
    <location>
        <begin position="175"/>
        <end position="218"/>
    </location>
</feature>